<dbReference type="PRINTS" id="PR01181">
    <property type="entry name" value="DAPDCRBXLASE"/>
</dbReference>
<feature type="binding site" evidence="5">
    <location>
        <position position="388"/>
    </location>
    <ligand>
        <name>pyridoxal 5'-phosphate</name>
        <dbReference type="ChEBI" id="CHEBI:597326"/>
    </ligand>
</feature>
<feature type="binding site" evidence="5">
    <location>
        <position position="332"/>
    </location>
    <ligand>
        <name>substrate</name>
    </ligand>
</feature>
<feature type="active site" description="Proton donor" evidence="7">
    <location>
        <position position="359"/>
    </location>
</feature>
<dbReference type="UniPathway" id="UPA00034">
    <property type="reaction ID" value="UER00027"/>
</dbReference>
<protein>
    <recommendedName>
        <fullName evidence="5 6">Diaminopimelate decarboxylase</fullName>
        <shortName evidence="5">DAP decarboxylase</shortName>
        <shortName evidence="5">DAPDC</shortName>
        <ecNumber evidence="5 6">4.1.1.20</ecNumber>
    </recommendedName>
</protein>
<proteinExistence type="inferred from homology"/>
<dbReference type="RefSeq" id="WP_031573978.1">
    <property type="nucleotide sequence ID" value="NZ_FNDZ01000001.1"/>
</dbReference>
<dbReference type="InterPro" id="IPR029066">
    <property type="entry name" value="PLP-binding_barrel"/>
</dbReference>
<feature type="domain" description="Orn/DAP/Arg decarboxylase 2 C-terminal" evidence="9">
    <location>
        <begin position="33"/>
        <end position="386"/>
    </location>
</feature>
<comment type="similarity">
    <text evidence="5">Belongs to the Orn/Lys/Arg decarboxylase class-II family. LysA subfamily.</text>
</comment>
<accession>A0A1G8HM53</accession>
<dbReference type="Gene3D" id="3.20.20.10">
    <property type="entry name" value="Alanine racemase"/>
    <property type="match status" value="1"/>
</dbReference>
<dbReference type="HAMAP" id="MF_02120">
    <property type="entry name" value="LysA"/>
    <property type="match status" value="1"/>
</dbReference>
<dbReference type="PANTHER" id="PTHR43727">
    <property type="entry name" value="DIAMINOPIMELATE DECARBOXYLASE"/>
    <property type="match status" value="1"/>
</dbReference>
<comment type="subunit">
    <text evidence="5">Homodimer.</text>
</comment>
<feature type="binding site" evidence="5">
    <location>
        <position position="360"/>
    </location>
    <ligand>
        <name>substrate</name>
    </ligand>
</feature>
<evidence type="ECO:0000259" key="9">
    <source>
        <dbReference type="Pfam" id="PF00278"/>
    </source>
</evidence>
<evidence type="ECO:0000256" key="4">
    <source>
        <dbReference type="ARBA" id="ARBA00023239"/>
    </source>
</evidence>
<dbReference type="Pfam" id="PF00278">
    <property type="entry name" value="Orn_DAP_Arg_deC"/>
    <property type="match status" value="1"/>
</dbReference>
<dbReference type="InterPro" id="IPR022657">
    <property type="entry name" value="De-COase2_CS"/>
</dbReference>
<dbReference type="CDD" id="cd06828">
    <property type="entry name" value="PLPDE_III_DapDC"/>
    <property type="match status" value="1"/>
</dbReference>
<dbReference type="PROSITE" id="PS00878">
    <property type="entry name" value="ODR_DC_2_1"/>
    <property type="match status" value="1"/>
</dbReference>
<dbReference type="Gene3D" id="2.40.37.10">
    <property type="entry name" value="Lyase, Ornithine Decarboxylase, Chain A, domain 1"/>
    <property type="match status" value="1"/>
</dbReference>
<evidence type="ECO:0000313" key="11">
    <source>
        <dbReference type="EMBL" id="SDI07776.1"/>
    </source>
</evidence>
<keyword evidence="5" id="KW-0028">Amino-acid biosynthesis</keyword>
<dbReference type="SUPFAM" id="SSF51419">
    <property type="entry name" value="PLP-binding barrel"/>
    <property type="match status" value="1"/>
</dbReference>
<feature type="binding site" evidence="5">
    <location>
        <position position="388"/>
    </location>
    <ligand>
        <name>substrate</name>
    </ligand>
</feature>
<keyword evidence="4 5" id="KW-0456">Lyase</keyword>
<dbReference type="InterPro" id="IPR022643">
    <property type="entry name" value="De-COase2_C"/>
</dbReference>
<dbReference type="PRINTS" id="PR01179">
    <property type="entry name" value="ODADCRBXLASE"/>
</dbReference>
<reference evidence="11 12" key="1">
    <citation type="submission" date="2016-10" db="EMBL/GenBank/DDBJ databases">
        <authorList>
            <person name="de Groot N.N."/>
        </authorList>
    </citation>
    <scope>NUCLEOTIDE SEQUENCE [LARGE SCALE GENOMIC DNA]</scope>
    <source>
        <strain evidence="11 12">CGMCC 1.5058</strain>
    </source>
</reference>
<dbReference type="InterPro" id="IPR022653">
    <property type="entry name" value="De-COase2_pyr-phos_BS"/>
</dbReference>
<dbReference type="InterPro" id="IPR022644">
    <property type="entry name" value="De-COase2_N"/>
</dbReference>
<dbReference type="Pfam" id="PF02784">
    <property type="entry name" value="Orn_Arg_deC_N"/>
    <property type="match status" value="1"/>
</dbReference>
<gene>
    <name evidence="5" type="primary">lysA</name>
    <name evidence="11" type="ORF">SAMN05421804_101632</name>
</gene>
<evidence type="ECO:0000259" key="10">
    <source>
        <dbReference type="Pfam" id="PF02784"/>
    </source>
</evidence>
<evidence type="ECO:0000256" key="5">
    <source>
        <dbReference type="HAMAP-Rule" id="MF_02120"/>
    </source>
</evidence>
<dbReference type="EC" id="4.1.1.20" evidence="5 6"/>
<feature type="binding site" evidence="5">
    <location>
        <position position="246"/>
    </location>
    <ligand>
        <name>pyridoxal 5'-phosphate</name>
        <dbReference type="ChEBI" id="CHEBI:597326"/>
    </ligand>
</feature>
<dbReference type="SUPFAM" id="SSF50621">
    <property type="entry name" value="Alanine racemase C-terminal domain-like"/>
    <property type="match status" value="1"/>
</dbReference>
<feature type="binding site" evidence="5">
    <location>
        <position position="328"/>
    </location>
    <ligand>
        <name>substrate</name>
    </ligand>
</feature>
<feature type="binding site" evidence="5">
    <location>
        <position position="291"/>
    </location>
    <ligand>
        <name>substrate</name>
    </ligand>
</feature>
<dbReference type="FunFam" id="3.20.20.10:FF:000003">
    <property type="entry name" value="Diaminopimelate decarboxylase"/>
    <property type="match status" value="1"/>
</dbReference>
<evidence type="ECO:0000256" key="6">
    <source>
        <dbReference type="NCBIfam" id="TIGR01048"/>
    </source>
</evidence>
<keyword evidence="2 5" id="KW-0210">Decarboxylase</keyword>
<name>A0A1G8HM53_9CLOT</name>
<evidence type="ECO:0000256" key="8">
    <source>
        <dbReference type="RuleBase" id="RU003738"/>
    </source>
</evidence>
<dbReference type="GO" id="GO:0008836">
    <property type="term" value="F:diaminopimelate decarboxylase activity"/>
    <property type="evidence" value="ECO:0007669"/>
    <property type="project" value="UniProtKB-UniRule"/>
</dbReference>
<dbReference type="EMBL" id="FNDZ01000001">
    <property type="protein sequence ID" value="SDI07776.1"/>
    <property type="molecule type" value="Genomic_DNA"/>
</dbReference>
<evidence type="ECO:0000313" key="12">
    <source>
        <dbReference type="Proteomes" id="UP000183255"/>
    </source>
</evidence>
<dbReference type="InterPro" id="IPR000183">
    <property type="entry name" value="Orn/DAP/Arg_de-COase"/>
</dbReference>
<dbReference type="GO" id="GO:0030170">
    <property type="term" value="F:pyridoxal phosphate binding"/>
    <property type="evidence" value="ECO:0007669"/>
    <property type="project" value="UniProtKB-UniRule"/>
</dbReference>
<feature type="binding site" evidence="5">
    <location>
        <begin position="288"/>
        <end position="291"/>
    </location>
    <ligand>
        <name>pyridoxal 5'-phosphate</name>
        <dbReference type="ChEBI" id="CHEBI:597326"/>
    </ligand>
</feature>
<evidence type="ECO:0000256" key="2">
    <source>
        <dbReference type="ARBA" id="ARBA00022793"/>
    </source>
</evidence>
<dbReference type="AlphaFoldDB" id="A0A1G8HM53"/>
<comment type="pathway">
    <text evidence="5 8">Amino-acid biosynthesis; L-lysine biosynthesis via DAP pathway; L-lysine from DL-2,6-diaminopimelate: step 1/1.</text>
</comment>
<organism evidence="11 12">
    <name type="scientific">Proteiniclasticum ruminis</name>
    <dbReference type="NCBI Taxonomy" id="398199"/>
    <lineage>
        <taxon>Bacteria</taxon>
        <taxon>Bacillati</taxon>
        <taxon>Bacillota</taxon>
        <taxon>Clostridia</taxon>
        <taxon>Eubacteriales</taxon>
        <taxon>Clostridiaceae</taxon>
        <taxon>Proteiniclasticum</taxon>
    </lineage>
</organism>
<dbReference type="GO" id="GO:0009089">
    <property type="term" value="P:lysine biosynthetic process via diaminopimelate"/>
    <property type="evidence" value="ECO:0007669"/>
    <property type="project" value="UniProtKB-UniRule"/>
</dbReference>
<dbReference type="NCBIfam" id="TIGR01048">
    <property type="entry name" value="lysA"/>
    <property type="match status" value="1"/>
</dbReference>
<evidence type="ECO:0000256" key="1">
    <source>
        <dbReference type="ARBA" id="ARBA00001933"/>
    </source>
</evidence>
<comment type="catalytic activity">
    <reaction evidence="5 8">
        <text>meso-2,6-diaminopimelate + H(+) = L-lysine + CO2</text>
        <dbReference type="Rhea" id="RHEA:15101"/>
        <dbReference type="ChEBI" id="CHEBI:15378"/>
        <dbReference type="ChEBI" id="CHEBI:16526"/>
        <dbReference type="ChEBI" id="CHEBI:32551"/>
        <dbReference type="ChEBI" id="CHEBI:57791"/>
        <dbReference type="EC" id="4.1.1.20"/>
    </reaction>
</comment>
<dbReference type="InterPro" id="IPR002986">
    <property type="entry name" value="DAP_deCOOHase_LysA"/>
</dbReference>
<dbReference type="Proteomes" id="UP000183255">
    <property type="component" value="Unassembled WGS sequence"/>
</dbReference>
<sequence length="429" mass="48787">MQLFGTQEIRNNQFYMGGVSMEELKETYGTPLYVMDEQALTENMRLFQESFRHERLDTEVIYASKAFMNRAMVRLLKDSGLSLDVVSGGELYTAAKEDFPRERIYFHGNNKSPEEIAYALKEGIGTFIVDHELEFQRIALLLKGDRRPQRILLRVNPGIEAHTHEYISTTKNDSKFGLSIFDEATADFIKKMASDRRFDFRGLHCHIGSQIFEEESFLKAAKTMVEYMRTLSEKGVQVRELNLGGGFGVHYVQGDEPLNLNKLFEKLLAQLYTLLEKENLLPVKIMIEPGRAITATAGITLYEVGSVKKTFGGMHYVFVDGSMADHIRTALYDARYTAKLTGRMMDPQSDTFRVTGKACESGDILVKEVRLPLPRPGELLAVFSTGAYHYSMASNYNRLTKPPVVFVKDGGSRLVVRRETYEDLIRNDL</sequence>
<dbReference type="InterPro" id="IPR009006">
    <property type="entry name" value="Ala_racemase/Decarboxylase_C"/>
</dbReference>
<keyword evidence="5 8" id="KW-0457">Lysine biosynthesis</keyword>
<dbReference type="PANTHER" id="PTHR43727:SF2">
    <property type="entry name" value="GROUP IV DECARBOXYLASE"/>
    <property type="match status" value="1"/>
</dbReference>
<comment type="function">
    <text evidence="5">Specifically catalyzes the decarboxylation of meso-diaminopimelate (meso-DAP) to L-lysine.</text>
</comment>
<comment type="cofactor">
    <cofactor evidence="1 5 7 8">
        <name>pyridoxal 5'-phosphate</name>
        <dbReference type="ChEBI" id="CHEBI:597326"/>
    </cofactor>
</comment>
<evidence type="ECO:0000256" key="7">
    <source>
        <dbReference type="PIRSR" id="PIRSR600183-50"/>
    </source>
</evidence>
<evidence type="ECO:0000256" key="3">
    <source>
        <dbReference type="ARBA" id="ARBA00022898"/>
    </source>
</evidence>
<feature type="domain" description="Orn/DAP/Arg decarboxylase 2 N-terminal" evidence="10">
    <location>
        <begin position="40"/>
        <end position="295"/>
    </location>
</feature>
<dbReference type="PROSITE" id="PS00879">
    <property type="entry name" value="ODR_DC_2_2"/>
    <property type="match status" value="1"/>
</dbReference>
<keyword evidence="3 5" id="KW-0663">Pyridoxal phosphate</keyword>
<feature type="modified residue" description="N6-(pyridoxal phosphate)lysine" evidence="5 7">
    <location>
        <position position="65"/>
    </location>
</feature>